<protein>
    <submittedName>
        <fullName evidence="3">Uncharacterized protein</fullName>
    </submittedName>
</protein>
<feature type="transmembrane region" description="Helical" evidence="2">
    <location>
        <begin position="351"/>
        <end position="380"/>
    </location>
</feature>
<dbReference type="AlphaFoldDB" id="A0A8J2L0B3"/>
<accession>A0A8J2L0B3</accession>
<feature type="transmembrane region" description="Helical" evidence="2">
    <location>
        <begin position="144"/>
        <end position="163"/>
    </location>
</feature>
<evidence type="ECO:0000313" key="3">
    <source>
        <dbReference type="EMBL" id="CAG7822775.1"/>
    </source>
</evidence>
<dbReference type="OrthoDB" id="8249516at2759"/>
<feature type="transmembrane region" description="Helical" evidence="2">
    <location>
        <begin position="51"/>
        <end position="69"/>
    </location>
</feature>
<name>A0A8J2L0B3_9HEXA</name>
<feature type="transmembrane region" description="Helical" evidence="2">
    <location>
        <begin position="103"/>
        <end position="124"/>
    </location>
</feature>
<proteinExistence type="predicted"/>
<keyword evidence="2" id="KW-0472">Membrane</keyword>
<feature type="region of interest" description="Disordered" evidence="1">
    <location>
        <begin position="1"/>
        <end position="22"/>
    </location>
</feature>
<keyword evidence="2" id="KW-1133">Transmembrane helix</keyword>
<reference evidence="3" key="1">
    <citation type="submission" date="2021-06" db="EMBL/GenBank/DDBJ databases">
        <authorList>
            <person name="Hodson N. C."/>
            <person name="Mongue J. A."/>
            <person name="Jaron S. K."/>
        </authorList>
    </citation>
    <scope>NUCLEOTIDE SEQUENCE</scope>
</reference>
<dbReference type="EMBL" id="CAJVCH010527410">
    <property type="protein sequence ID" value="CAG7822775.1"/>
    <property type="molecule type" value="Genomic_DNA"/>
</dbReference>
<feature type="transmembrane region" description="Helical" evidence="2">
    <location>
        <begin position="284"/>
        <end position="303"/>
    </location>
</feature>
<sequence length="537" mass="63501">MWSDEKNRRGETPVLSEVSVSVEESPDEEPLLHFEKSSKTYNNPKFWRRNLFAVLIPFFACGLPLHILSSGVDKHEDAKNEDVYPLQWKTWYRYRFQSKTSTFMTILLFPVFLISNAYFIYLIQNLLYEWFILGELTLLQIFDIGNLLIIGPFVMTVNYIWSYSHAVAPILKSLLQPIAIPSVNKSSENLVSPSAGIDSAYDASDLKYYKDLEECTQYNSRVQMNITTIKTEIELQGFRFYTLRSYAFWMATHVFHLLIFQHRIKIEKWSTEAIYRQSVNYFCIIFYTFMFITHSNFSGIILWKMHRLNNYLRKLGESGDKLKMSHIHYIKRTFSRIADDIMHVNFLCRRLFLFIWLVMYYTVLTNALEMILFLIGRIIWGIQEHFKDTGESDWSRKFSLITLDVALSEDSVRIFIGLIVETLMYIYLTLNCLYDAVHANDEVRYLHVRVNNLAADLAAGDHRLTQFPIQVDDTKTWWMKQNFVNEDVYRAFFLLKQYLHSRMETHAGKHRALLNMFGLSYFQPNIAKRLYGYKQTN</sequence>
<evidence type="ECO:0000256" key="1">
    <source>
        <dbReference type="SAM" id="MobiDB-lite"/>
    </source>
</evidence>
<gene>
    <name evidence="3" type="ORF">AFUS01_LOCUS33028</name>
</gene>
<organism evidence="3 4">
    <name type="scientific">Allacma fusca</name>
    <dbReference type="NCBI Taxonomy" id="39272"/>
    <lineage>
        <taxon>Eukaryota</taxon>
        <taxon>Metazoa</taxon>
        <taxon>Ecdysozoa</taxon>
        <taxon>Arthropoda</taxon>
        <taxon>Hexapoda</taxon>
        <taxon>Collembola</taxon>
        <taxon>Symphypleona</taxon>
        <taxon>Sminthuridae</taxon>
        <taxon>Allacma</taxon>
    </lineage>
</organism>
<feature type="compositionally biased region" description="Low complexity" evidence="1">
    <location>
        <begin position="13"/>
        <end position="22"/>
    </location>
</feature>
<keyword evidence="2" id="KW-0812">Transmembrane</keyword>
<keyword evidence="4" id="KW-1185">Reference proteome</keyword>
<evidence type="ECO:0000313" key="4">
    <source>
        <dbReference type="Proteomes" id="UP000708208"/>
    </source>
</evidence>
<evidence type="ECO:0000256" key="2">
    <source>
        <dbReference type="SAM" id="Phobius"/>
    </source>
</evidence>
<feature type="transmembrane region" description="Helical" evidence="2">
    <location>
        <begin position="414"/>
        <end position="434"/>
    </location>
</feature>
<feature type="compositionally biased region" description="Basic and acidic residues" evidence="1">
    <location>
        <begin position="1"/>
        <end position="11"/>
    </location>
</feature>
<comment type="caution">
    <text evidence="3">The sequence shown here is derived from an EMBL/GenBank/DDBJ whole genome shotgun (WGS) entry which is preliminary data.</text>
</comment>
<dbReference type="Proteomes" id="UP000708208">
    <property type="component" value="Unassembled WGS sequence"/>
</dbReference>